<evidence type="ECO:0000313" key="2">
    <source>
        <dbReference type="EMBL" id="SCU90574.1"/>
    </source>
</evidence>
<protein>
    <submittedName>
        <fullName evidence="2">LADA_0F05050g1_1</fullName>
    </submittedName>
</protein>
<evidence type="ECO:0000313" key="3">
    <source>
        <dbReference type="Proteomes" id="UP000190274"/>
    </source>
</evidence>
<keyword evidence="3" id="KW-1185">Reference proteome</keyword>
<keyword evidence="1" id="KW-0175">Coiled coil</keyword>
<dbReference type="AlphaFoldDB" id="A0A1G4JJD9"/>
<organism evidence="2 3">
    <name type="scientific">Lachancea dasiensis</name>
    <dbReference type="NCBI Taxonomy" id="1072105"/>
    <lineage>
        <taxon>Eukaryota</taxon>
        <taxon>Fungi</taxon>
        <taxon>Dikarya</taxon>
        <taxon>Ascomycota</taxon>
        <taxon>Saccharomycotina</taxon>
        <taxon>Saccharomycetes</taxon>
        <taxon>Saccharomycetales</taxon>
        <taxon>Saccharomycetaceae</taxon>
        <taxon>Lachancea</taxon>
    </lineage>
</organism>
<reference evidence="2 3" key="1">
    <citation type="submission" date="2016-03" db="EMBL/GenBank/DDBJ databases">
        <authorList>
            <person name="Devillers H."/>
        </authorList>
    </citation>
    <scope>NUCLEOTIDE SEQUENCE [LARGE SCALE GENOMIC DNA]</scope>
    <source>
        <strain evidence="2">CBS 10888</strain>
    </source>
</reference>
<dbReference type="EMBL" id="LT598458">
    <property type="protein sequence ID" value="SCU90574.1"/>
    <property type="molecule type" value="Genomic_DNA"/>
</dbReference>
<gene>
    <name evidence="2" type="ORF">LADA_0F05050G</name>
</gene>
<dbReference type="Proteomes" id="UP000190274">
    <property type="component" value="Chromosome F"/>
</dbReference>
<proteinExistence type="predicted"/>
<feature type="coiled-coil region" evidence="1">
    <location>
        <begin position="320"/>
        <end position="379"/>
    </location>
</feature>
<evidence type="ECO:0000256" key="1">
    <source>
        <dbReference type="SAM" id="Coils"/>
    </source>
</evidence>
<feature type="coiled-coil region" evidence="1">
    <location>
        <begin position="426"/>
        <end position="523"/>
    </location>
</feature>
<feature type="coiled-coil region" evidence="1">
    <location>
        <begin position="240"/>
        <end position="274"/>
    </location>
</feature>
<dbReference type="OrthoDB" id="4035708at2759"/>
<name>A0A1G4JJD9_9SACH</name>
<accession>A0A1G4JJD9</accession>
<sequence>MGIPENCVAESSASSKLKSFFHKTEIEELSVHNFRSDYQSIDTKKDVARGLTYKINPAATEIANIYEVKNSNPMVDEFVSTKMKIRVRAPSLIKFGSNQIKLFDAQDIVGYSSNKRCLEPHASDSILLVKEQDPRYFEEENEADWNESIAIENRVVLEGMLRCWDACGIPESEFDAKDMVMTVQKLSYGILQALSNQGAVSKMVKQFECAELSDDFEECWLDLLEALQLEDDLKSKDNALAEQLQINNAQQKENKQLEERLGNLEMQLDDQSRLQESCRENILKIEELTKVNEAQSAKHLEACATLSKLELDFEEKVFKYEALIKENSELRNDLMTCEKDLEKSETHVERLQSSMASTQTELKQNLDATNEHCNQLAKKCEDVERIWKLNHSLMVGECEQQKLYFQQLQQDTQKAREDAEWYRQRNNELFLALQTAREQIETFETRHREASEALSIVSKQMETLLAFKEKAKTRIISLRNSKHELKARNKQIEHFDEILRQQLNAAIEQCERKAHENQKLSRKLEGAQKYVQDTTTLFHKPLSPLDHKSNKKRRPLRIMTNQIDAY</sequence>